<dbReference type="OrthoDB" id="10577514at2759"/>
<gene>
    <name evidence="1" type="ORF">OIU85_015177</name>
</gene>
<proteinExistence type="predicted"/>
<dbReference type="EMBL" id="JAPFFL010000019">
    <property type="protein sequence ID" value="KAJ6671404.1"/>
    <property type="molecule type" value="Genomic_DNA"/>
</dbReference>
<keyword evidence="2" id="KW-1185">Reference proteome</keyword>
<comment type="caution">
    <text evidence="1">The sequence shown here is derived from an EMBL/GenBank/DDBJ whole genome shotgun (WGS) entry which is preliminary data.</text>
</comment>
<reference evidence="1" key="1">
    <citation type="submission" date="2022-11" db="EMBL/GenBank/DDBJ databases">
        <authorList>
            <person name="Hyden B.L."/>
            <person name="Feng K."/>
            <person name="Yates T."/>
            <person name="Jawdy S."/>
            <person name="Smart L.B."/>
            <person name="Muchero W."/>
        </authorList>
    </citation>
    <scope>NUCLEOTIDE SEQUENCE</scope>
    <source>
        <tissue evidence="1">Shoot tip</tissue>
    </source>
</reference>
<evidence type="ECO:0000313" key="1">
    <source>
        <dbReference type="EMBL" id="KAJ6671404.1"/>
    </source>
</evidence>
<dbReference type="AlphaFoldDB" id="A0A9Q0SBA2"/>
<reference evidence="1" key="2">
    <citation type="journal article" date="2023" name="Int. J. Mol. Sci.">
        <title>De Novo Assembly and Annotation of 11 Diverse Shrub Willow (Salix) Genomes Reveals Novel Gene Organization in Sex-Linked Regions.</title>
        <authorList>
            <person name="Hyden B."/>
            <person name="Feng K."/>
            <person name="Yates T.B."/>
            <person name="Jawdy S."/>
            <person name="Cereghino C."/>
            <person name="Smart L.B."/>
            <person name="Muchero W."/>
        </authorList>
    </citation>
    <scope>NUCLEOTIDE SEQUENCE [LARGE SCALE GENOMIC DNA]</scope>
    <source>
        <tissue evidence="1">Shoot tip</tissue>
    </source>
</reference>
<organism evidence="1 2">
    <name type="scientific">Salix viminalis</name>
    <name type="common">Common osier</name>
    <name type="synonym">Basket willow</name>
    <dbReference type="NCBI Taxonomy" id="40686"/>
    <lineage>
        <taxon>Eukaryota</taxon>
        <taxon>Viridiplantae</taxon>
        <taxon>Streptophyta</taxon>
        <taxon>Embryophyta</taxon>
        <taxon>Tracheophyta</taxon>
        <taxon>Spermatophyta</taxon>
        <taxon>Magnoliopsida</taxon>
        <taxon>eudicotyledons</taxon>
        <taxon>Gunneridae</taxon>
        <taxon>Pentapetalae</taxon>
        <taxon>rosids</taxon>
        <taxon>fabids</taxon>
        <taxon>Malpighiales</taxon>
        <taxon>Salicaceae</taxon>
        <taxon>Saliceae</taxon>
        <taxon>Salix</taxon>
    </lineage>
</organism>
<sequence>MKVLPAERQRRKGDEKSQNLLESFVESQENELTNWAQSDARRLSTAGIHGNAWVKLIFSKLLRPSYSTGQW</sequence>
<protein>
    <submittedName>
        <fullName evidence="1">Uncharacterized protein</fullName>
    </submittedName>
</protein>
<accession>A0A9Q0SBA2</accession>
<dbReference type="Proteomes" id="UP001151529">
    <property type="component" value="Chromosome 9"/>
</dbReference>
<name>A0A9Q0SBA2_SALVM</name>
<evidence type="ECO:0000313" key="2">
    <source>
        <dbReference type="Proteomes" id="UP001151529"/>
    </source>
</evidence>